<reference evidence="3" key="1">
    <citation type="submission" date="2017-02" db="UniProtKB">
        <authorList>
            <consortium name="WormBaseParasite"/>
        </authorList>
    </citation>
    <scope>IDENTIFICATION</scope>
</reference>
<dbReference type="WBParaSite" id="PTRK_0001065800.1">
    <property type="protein sequence ID" value="PTRK_0001065800.1"/>
    <property type="gene ID" value="PTRK_0001065800"/>
</dbReference>
<dbReference type="AlphaFoldDB" id="A0A0N4ZQ54"/>
<dbReference type="Proteomes" id="UP000038045">
    <property type="component" value="Unplaced"/>
</dbReference>
<organism evidence="2 3">
    <name type="scientific">Parastrongyloides trichosuri</name>
    <name type="common">Possum-specific nematode worm</name>
    <dbReference type="NCBI Taxonomy" id="131310"/>
    <lineage>
        <taxon>Eukaryota</taxon>
        <taxon>Metazoa</taxon>
        <taxon>Ecdysozoa</taxon>
        <taxon>Nematoda</taxon>
        <taxon>Chromadorea</taxon>
        <taxon>Rhabditida</taxon>
        <taxon>Tylenchina</taxon>
        <taxon>Panagrolaimomorpha</taxon>
        <taxon>Strongyloidoidea</taxon>
        <taxon>Strongyloididae</taxon>
        <taxon>Parastrongyloides</taxon>
    </lineage>
</organism>
<feature type="region of interest" description="Disordered" evidence="1">
    <location>
        <begin position="272"/>
        <end position="291"/>
    </location>
</feature>
<evidence type="ECO:0000313" key="3">
    <source>
        <dbReference type="WBParaSite" id="PTRK_0001065800.1"/>
    </source>
</evidence>
<evidence type="ECO:0000313" key="2">
    <source>
        <dbReference type="Proteomes" id="UP000038045"/>
    </source>
</evidence>
<name>A0A0N4ZQ54_PARTI</name>
<keyword evidence="2" id="KW-1185">Reference proteome</keyword>
<proteinExistence type="predicted"/>
<dbReference type="InterPro" id="IPR000557">
    <property type="entry name" value="Calponin_repeat"/>
</dbReference>
<sequence>MVDKIEIDTLNEEVTSTTKIEPSKLELLLSNSCKNKNLVNFSLQHCYCHSSSNYSTRNCLLCSIKKLKRFNKSKNIIDKENMYDKYLGNIVNKKKIQLPNVIPWESGTNKFPSQVGSSPFGCYRNIVPNIYTPPHLTQDEDKNYELVIPYMTCPPLHPNSQLSSQQGCQPFGSFRNEICSVTYRENKIKMDNLVPETKKEGLSVIPKILIPPIEGKNETIFGKFRDTEVKTINNGSINEMSEKDKLKCNSIIRKIDDLSNTIAERDKKLFKPPTFGSLSKGDNDPQEKERKAEEYRKWMGGQWSIHTTFNKDNLKKSNNNSYYEKLMSERNMTAEELYYNNLYKLDTDMVNQKLIEKMQ</sequence>
<protein>
    <submittedName>
        <fullName evidence="3">Uncharacterized protein</fullName>
    </submittedName>
</protein>
<accession>A0A0N4ZQ54</accession>
<evidence type="ECO:0000256" key="1">
    <source>
        <dbReference type="SAM" id="MobiDB-lite"/>
    </source>
</evidence>
<dbReference type="PROSITE" id="PS51122">
    <property type="entry name" value="CALPONIN_2"/>
    <property type="match status" value="1"/>
</dbReference>
<feature type="compositionally biased region" description="Basic and acidic residues" evidence="1">
    <location>
        <begin position="281"/>
        <end position="291"/>
    </location>
</feature>